<evidence type="ECO:0000313" key="13">
    <source>
        <dbReference type="RefSeq" id="XP_071903504.1"/>
    </source>
</evidence>
<keyword evidence="3" id="KW-0677">Repeat</keyword>
<dbReference type="Gene3D" id="3.30.160.60">
    <property type="entry name" value="Classic Zinc Finger"/>
    <property type="match status" value="2"/>
</dbReference>
<evidence type="ECO:0000259" key="11">
    <source>
        <dbReference type="PROSITE" id="PS50157"/>
    </source>
</evidence>
<protein>
    <recommendedName>
        <fullName evidence="11">C2H2-type domain-containing protein</fullName>
    </recommendedName>
</protein>
<proteinExistence type="predicted"/>
<evidence type="ECO:0000256" key="9">
    <source>
        <dbReference type="PROSITE-ProRule" id="PRU00042"/>
    </source>
</evidence>
<reference evidence="13" key="2">
    <citation type="submission" date="2025-08" db="UniProtKB">
        <authorList>
            <consortium name="RefSeq"/>
        </authorList>
    </citation>
    <scope>IDENTIFICATION</scope>
    <source>
        <tissue evidence="13">Leaves</tissue>
    </source>
</reference>
<feature type="domain" description="C2H2-type" evidence="11">
    <location>
        <begin position="261"/>
        <end position="288"/>
    </location>
</feature>
<evidence type="ECO:0000256" key="1">
    <source>
        <dbReference type="ARBA" id="ARBA00004123"/>
    </source>
</evidence>
<dbReference type="PANTHER" id="PTHR26374">
    <property type="entry name" value="ZINC FINGER PROTEIN ZAT5"/>
    <property type="match status" value="1"/>
</dbReference>
<sequence>MTVKRSREEALAAETVEETAAINLLMLLSRVGEATTSAAADQAATPSGRVFECKTCNKKFPTFQALGGHRASHKKLKLMAELLTQPSNSPRKPKKHECPFCGLEFPLGQALGGHMRRHRAAILEGRREIDESHGRKVAVPVLKRSNSSKRVFGLDLNLSPFENDLRQLMKEPLRMTVKRSREDREVEAFAMANCLMLLSNMAKTTSSPPSLDRVFTCKTCNKQFSSFQALGGHRASHKRTRLVAADGLHDQNHSPAKPKTHECSICGLEFPLGQALGGHMRRHRNDGTAGDKSEETQSGSQKSNSHSDSHRALLLDLNLTPRENEFKFGRLDSFM</sequence>
<dbReference type="InterPro" id="IPR013087">
    <property type="entry name" value="Znf_C2H2_type"/>
</dbReference>
<evidence type="ECO:0000256" key="4">
    <source>
        <dbReference type="ARBA" id="ARBA00022771"/>
    </source>
</evidence>
<keyword evidence="4 9" id="KW-0863">Zinc-finger</keyword>
<reference evidence="12" key="1">
    <citation type="journal article" date="2025" name="Foods">
        <title>Unveiling the Microbial Signatures of Arabica Coffee Cherries: Insights into Ripeness Specific Diversity, Functional Traits, and Implications for Quality and Safety.</title>
        <authorList>
            <consortium name="RefSeq"/>
            <person name="Tenea G.N."/>
            <person name="Cifuentes V."/>
            <person name="Reyes P."/>
            <person name="Cevallos-Vallejos M."/>
        </authorList>
    </citation>
    <scope>NUCLEOTIDE SEQUENCE [LARGE SCALE GENOMIC DNA]</scope>
</reference>
<keyword evidence="8" id="KW-0539">Nucleus</keyword>
<evidence type="ECO:0000313" key="12">
    <source>
        <dbReference type="Proteomes" id="UP001652660"/>
    </source>
</evidence>
<evidence type="ECO:0000256" key="7">
    <source>
        <dbReference type="ARBA" id="ARBA00023163"/>
    </source>
</evidence>
<feature type="domain" description="C2H2-type" evidence="11">
    <location>
        <begin position="215"/>
        <end position="242"/>
    </location>
</feature>
<evidence type="ECO:0000256" key="10">
    <source>
        <dbReference type="SAM" id="MobiDB-lite"/>
    </source>
</evidence>
<accession>A0ABM4U8A7</accession>
<keyword evidence="2" id="KW-0479">Metal-binding</keyword>
<feature type="domain" description="C2H2-type" evidence="11">
    <location>
        <begin position="51"/>
        <end position="78"/>
    </location>
</feature>
<keyword evidence="5" id="KW-0862">Zinc</keyword>
<feature type="compositionally biased region" description="Basic and acidic residues" evidence="10">
    <location>
        <begin position="285"/>
        <end position="295"/>
    </location>
</feature>
<evidence type="ECO:0000256" key="8">
    <source>
        <dbReference type="ARBA" id="ARBA00023242"/>
    </source>
</evidence>
<organism evidence="12 13">
    <name type="scientific">Coffea arabica</name>
    <name type="common">Arabian coffee</name>
    <dbReference type="NCBI Taxonomy" id="13443"/>
    <lineage>
        <taxon>Eukaryota</taxon>
        <taxon>Viridiplantae</taxon>
        <taxon>Streptophyta</taxon>
        <taxon>Embryophyta</taxon>
        <taxon>Tracheophyta</taxon>
        <taxon>Spermatophyta</taxon>
        <taxon>Magnoliopsida</taxon>
        <taxon>eudicotyledons</taxon>
        <taxon>Gunneridae</taxon>
        <taxon>Pentapetalae</taxon>
        <taxon>asterids</taxon>
        <taxon>lamiids</taxon>
        <taxon>Gentianales</taxon>
        <taxon>Rubiaceae</taxon>
        <taxon>Ixoroideae</taxon>
        <taxon>Gardenieae complex</taxon>
        <taxon>Bertiereae - Coffeeae clade</taxon>
        <taxon>Coffeeae</taxon>
        <taxon>Coffea</taxon>
    </lineage>
</organism>
<evidence type="ECO:0000256" key="6">
    <source>
        <dbReference type="ARBA" id="ARBA00023015"/>
    </source>
</evidence>
<dbReference type="Pfam" id="PF13912">
    <property type="entry name" value="zf-C2H2_6"/>
    <property type="match status" value="4"/>
</dbReference>
<comment type="subcellular location">
    <subcellularLocation>
        <location evidence="1">Nucleus</location>
    </subcellularLocation>
</comment>
<dbReference type="RefSeq" id="XP_071903504.1">
    <property type="nucleotide sequence ID" value="XM_072047403.1"/>
</dbReference>
<dbReference type="SMART" id="SM00355">
    <property type="entry name" value="ZnF_C2H2"/>
    <property type="match status" value="4"/>
</dbReference>
<dbReference type="InterPro" id="IPR036236">
    <property type="entry name" value="Znf_C2H2_sf"/>
</dbReference>
<dbReference type="SUPFAM" id="SSF57667">
    <property type="entry name" value="beta-beta-alpha zinc fingers"/>
    <property type="match status" value="2"/>
</dbReference>
<dbReference type="Proteomes" id="UP001652660">
    <property type="component" value="Chromosome 1c"/>
</dbReference>
<dbReference type="PANTHER" id="PTHR26374:SF379">
    <property type="entry name" value="ZINC FINGER PROTEIN ZAT12"/>
    <property type="match status" value="1"/>
</dbReference>
<dbReference type="PROSITE" id="PS00028">
    <property type="entry name" value="ZINC_FINGER_C2H2_1"/>
    <property type="match status" value="4"/>
</dbReference>
<evidence type="ECO:0000256" key="3">
    <source>
        <dbReference type="ARBA" id="ARBA00022737"/>
    </source>
</evidence>
<feature type="region of interest" description="Disordered" evidence="10">
    <location>
        <begin position="278"/>
        <end position="310"/>
    </location>
</feature>
<gene>
    <name evidence="13" type="primary">LOC113742646</name>
</gene>
<dbReference type="GeneID" id="113742646"/>
<name>A0ABM4U8A7_COFAR</name>
<keyword evidence="6" id="KW-0805">Transcription regulation</keyword>
<evidence type="ECO:0000256" key="2">
    <source>
        <dbReference type="ARBA" id="ARBA00022723"/>
    </source>
</evidence>
<evidence type="ECO:0000256" key="5">
    <source>
        <dbReference type="ARBA" id="ARBA00022833"/>
    </source>
</evidence>
<keyword evidence="12" id="KW-1185">Reference proteome</keyword>
<keyword evidence="7" id="KW-0804">Transcription</keyword>
<dbReference type="PROSITE" id="PS50157">
    <property type="entry name" value="ZINC_FINGER_C2H2_2"/>
    <property type="match status" value="3"/>
</dbReference>